<keyword evidence="1" id="KW-0732">Signal</keyword>
<accession>A0A0W0FS62</accession>
<protein>
    <recommendedName>
        <fullName evidence="4">Secreted protein</fullName>
    </recommendedName>
</protein>
<reference evidence="2 3" key="1">
    <citation type="submission" date="2015-12" db="EMBL/GenBank/DDBJ databases">
        <title>Draft genome sequence of Moniliophthora roreri, the causal agent of frosty pod rot of cacao.</title>
        <authorList>
            <person name="Aime M.C."/>
            <person name="Diaz-Valderrama J.R."/>
            <person name="Kijpornyongpan T."/>
            <person name="Phillips-Mora W."/>
        </authorList>
    </citation>
    <scope>NUCLEOTIDE SEQUENCE [LARGE SCALE GENOMIC DNA]</scope>
    <source>
        <strain evidence="2 3">MCA 2952</strain>
    </source>
</reference>
<evidence type="ECO:0000256" key="1">
    <source>
        <dbReference type="SAM" id="SignalP"/>
    </source>
</evidence>
<comment type="caution">
    <text evidence="2">The sequence shown here is derived from an EMBL/GenBank/DDBJ whole genome shotgun (WGS) entry which is preliminary data.</text>
</comment>
<sequence>MRLSFTILLILAAAVSGAVIGRADGDEVASSANSTTATRVMVTLIPESPFLKVITTAEVMTIFPKPTPAP</sequence>
<organism evidence="2 3">
    <name type="scientific">Moniliophthora roreri</name>
    <name type="common">Frosty pod rot fungus</name>
    <name type="synonym">Monilia roreri</name>
    <dbReference type="NCBI Taxonomy" id="221103"/>
    <lineage>
        <taxon>Eukaryota</taxon>
        <taxon>Fungi</taxon>
        <taxon>Dikarya</taxon>
        <taxon>Basidiomycota</taxon>
        <taxon>Agaricomycotina</taxon>
        <taxon>Agaricomycetes</taxon>
        <taxon>Agaricomycetidae</taxon>
        <taxon>Agaricales</taxon>
        <taxon>Marasmiineae</taxon>
        <taxon>Marasmiaceae</taxon>
        <taxon>Moniliophthora</taxon>
    </lineage>
</organism>
<evidence type="ECO:0000313" key="2">
    <source>
        <dbReference type="EMBL" id="KTB39168.1"/>
    </source>
</evidence>
<dbReference type="AlphaFoldDB" id="A0A0W0FS62"/>
<feature type="signal peptide" evidence="1">
    <location>
        <begin position="1"/>
        <end position="17"/>
    </location>
</feature>
<name>A0A0W0FS62_MONRR</name>
<evidence type="ECO:0000313" key="3">
    <source>
        <dbReference type="Proteomes" id="UP000054988"/>
    </source>
</evidence>
<gene>
    <name evidence="2" type="ORF">WG66_8258</name>
</gene>
<proteinExistence type="predicted"/>
<feature type="chain" id="PRO_5006902059" description="Secreted protein" evidence="1">
    <location>
        <begin position="18"/>
        <end position="70"/>
    </location>
</feature>
<evidence type="ECO:0008006" key="4">
    <source>
        <dbReference type="Google" id="ProtNLM"/>
    </source>
</evidence>
<dbReference type="Proteomes" id="UP000054988">
    <property type="component" value="Unassembled WGS sequence"/>
</dbReference>
<dbReference type="EMBL" id="LATX01001702">
    <property type="protein sequence ID" value="KTB39168.1"/>
    <property type="molecule type" value="Genomic_DNA"/>
</dbReference>